<comment type="subcellular location">
    <subcellularLocation>
        <location evidence="2">Mitochondrion inner membrane</location>
        <topology evidence="2">Single-pass membrane protein</topology>
        <orientation evidence="2">Intermembrane side</orientation>
    </subcellularLocation>
</comment>
<comment type="similarity">
    <text evidence="4">In the N-terminal section; belongs to the AAA ATPase family.</text>
</comment>
<reference evidence="22" key="2">
    <citation type="submission" date="2022-03" db="EMBL/GenBank/DDBJ databases">
        <title>Draft title - Genomic analysis of global carrot germplasm unveils the trajectory of domestication and the origin of high carotenoid orange carrot.</title>
        <authorList>
            <person name="Iorizzo M."/>
            <person name="Ellison S."/>
            <person name="Senalik D."/>
            <person name="Macko-Podgorni A."/>
            <person name="Grzebelus D."/>
            <person name="Bostan H."/>
            <person name="Rolling W."/>
            <person name="Curaba J."/>
            <person name="Simon P."/>
        </authorList>
    </citation>
    <scope>NUCLEOTIDE SEQUENCE</scope>
    <source>
        <tissue evidence="22">Leaf</tissue>
    </source>
</reference>
<evidence type="ECO:0000256" key="17">
    <source>
        <dbReference type="ARBA" id="ARBA00070124"/>
    </source>
</evidence>
<dbReference type="EMBL" id="LNRQ01000003">
    <property type="protein sequence ID" value="KZN01863.1"/>
    <property type="molecule type" value="Genomic_DNA"/>
</dbReference>
<evidence type="ECO:0000256" key="8">
    <source>
        <dbReference type="ARBA" id="ARBA00022741"/>
    </source>
</evidence>
<feature type="transmembrane region" description="Helical" evidence="19">
    <location>
        <begin position="274"/>
        <end position="295"/>
    </location>
</feature>
<dbReference type="Gene3D" id="3.40.50.300">
    <property type="entry name" value="P-loop containing nucleotide triphosphate hydrolases"/>
    <property type="match status" value="1"/>
</dbReference>
<evidence type="ECO:0000256" key="14">
    <source>
        <dbReference type="ARBA" id="ARBA00023049"/>
    </source>
</evidence>
<evidence type="ECO:0000256" key="13">
    <source>
        <dbReference type="ARBA" id="ARBA00022989"/>
    </source>
</evidence>
<sequence length="780" mass="85892">MITLQASLLSTPYPLHYSPLPPLKLRQFSPSPLRSVPSASVSVKSRFFRHRFILCSTFRPDNVGSDDAEFGDSPAVAEEVKSEADVAVVEKPKSEEGEEVAEIQESLRKLPVVVFMIGVFERLRTGFEKLVLSKWLSWWPFWRHEKRLERLIAEADANPKDALLQSVLLAELNKHNPEAVIKRFEERDHAVDSRGVAEYIKALVATNAIAEYLPDEQSGKPSSLPTLLQELKERSSGNMDELFLNPGISDKQPLHVVMVDPKASNKSSRFAQELISTILFTVAVGLIWVLGAAALQKYIGGLGGMGTSGVGSSTSYAPKELNKEIVPEKNVKTFKDVKGCDDAKQELEEVVEYLKNPTKFTRLGGKLPKGILLTGAPGTGKTLLAKAIAGEAGVPFFYRAGSEFEEMFVGVGARRVRSLFQAAKKKAPCIIFIDEIDAVGSTRKQWEGHTKKTLHQLLVEMDGFEQNEGIILMAATNLPDILDPALTRPGRFDRHIVVPNPDVRGRQDILELYLQDKPLADDVDIKAIARGTPGFNGADLANLVNVAAIKAAVEGAEKLNSEQLEFAKDRIMMGTERKTMFVTEESKKLTAYHESGHAIVAYNTDGAHPIHKATIMPRGSALGMVTQLPSSDETSISKKQLLARLDVCMGGRVAEELIFGQDHVTTGASSDLETATKLAQYMVSTCGMSDAIGPVHIIERPGSEMQSRVDAEVIKLLREAYDRVKTLLKKHEKALHALANALLEYETLNAEDIKRILIPSREVPLPDLEQQQQEEELVLA</sequence>
<dbReference type="InterPro" id="IPR003593">
    <property type="entry name" value="AAA+_ATPase"/>
</dbReference>
<dbReference type="GO" id="GO:0016887">
    <property type="term" value="F:ATP hydrolysis activity"/>
    <property type="evidence" value="ECO:0007669"/>
    <property type="project" value="InterPro"/>
</dbReference>
<dbReference type="GO" id="GO:0006508">
    <property type="term" value="P:proteolysis"/>
    <property type="evidence" value="ECO:0007669"/>
    <property type="project" value="UniProtKB-KW"/>
</dbReference>
<keyword evidence="10" id="KW-0862">Zinc</keyword>
<dbReference type="GO" id="GO:0009507">
    <property type="term" value="C:chloroplast"/>
    <property type="evidence" value="ECO:0007669"/>
    <property type="project" value="TreeGrafter"/>
</dbReference>
<dbReference type="Gramene" id="KZN01863">
    <property type="protein sequence ID" value="KZN01863"/>
    <property type="gene ID" value="DCAR_010617"/>
</dbReference>
<evidence type="ECO:0000256" key="5">
    <source>
        <dbReference type="ARBA" id="ARBA00022670"/>
    </source>
</evidence>
<keyword evidence="16 19" id="KW-0472">Membrane</keyword>
<dbReference type="FunFam" id="3.40.50.300:FF:000195">
    <property type="entry name" value="ATP-dependent zinc metalloprotease FTSH 11"/>
    <property type="match status" value="1"/>
</dbReference>
<dbReference type="PROSITE" id="PS00674">
    <property type="entry name" value="AAA"/>
    <property type="match status" value="1"/>
</dbReference>
<dbReference type="FunFam" id="1.10.8.60:FF:000001">
    <property type="entry name" value="ATP-dependent zinc metalloprotease FtsH"/>
    <property type="match status" value="1"/>
</dbReference>
<keyword evidence="18" id="KW-0175">Coiled coil</keyword>
<dbReference type="Gene3D" id="1.10.8.60">
    <property type="match status" value="1"/>
</dbReference>
<dbReference type="PANTHER" id="PTHR23076">
    <property type="entry name" value="METALLOPROTEASE M41 FTSH"/>
    <property type="match status" value="1"/>
</dbReference>
<dbReference type="SMART" id="SM00382">
    <property type="entry name" value="AAA"/>
    <property type="match status" value="1"/>
</dbReference>
<evidence type="ECO:0000256" key="2">
    <source>
        <dbReference type="ARBA" id="ARBA00004243"/>
    </source>
</evidence>
<comment type="similarity">
    <text evidence="3">In the C-terminal section; belongs to the peptidase M41 family.</text>
</comment>
<keyword evidence="8" id="KW-0547">Nucleotide-binding</keyword>
<dbReference type="GO" id="GO:0005743">
    <property type="term" value="C:mitochondrial inner membrane"/>
    <property type="evidence" value="ECO:0007669"/>
    <property type="project" value="UniProtKB-SubCell"/>
</dbReference>
<keyword evidence="9" id="KW-0378">Hydrolase</keyword>
<evidence type="ECO:0000313" key="21">
    <source>
        <dbReference type="EMBL" id="KZN01863.1"/>
    </source>
</evidence>
<keyword evidence="14" id="KW-0482">Metalloprotease</keyword>
<dbReference type="Gene3D" id="1.20.58.760">
    <property type="entry name" value="Peptidase M41"/>
    <property type="match status" value="1"/>
</dbReference>
<dbReference type="Pfam" id="PF17862">
    <property type="entry name" value="AAA_lid_3"/>
    <property type="match status" value="1"/>
</dbReference>
<comment type="cofactor">
    <cofactor evidence="1">
        <name>Zn(2+)</name>
        <dbReference type="ChEBI" id="CHEBI:29105"/>
    </cofactor>
</comment>
<evidence type="ECO:0000256" key="9">
    <source>
        <dbReference type="ARBA" id="ARBA00022801"/>
    </source>
</evidence>
<name>A0A162AJ75_DAUCS</name>
<dbReference type="OMA" id="KVMEWEW"/>
<dbReference type="GO" id="GO:0004222">
    <property type="term" value="F:metalloendopeptidase activity"/>
    <property type="evidence" value="ECO:0007669"/>
    <property type="project" value="InterPro"/>
</dbReference>
<organism evidence="21">
    <name type="scientific">Daucus carota subsp. sativus</name>
    <name type="common">Carrot</name>
    <dbReference type="NCBI Taxonomy" id="79200"/>
    <lineage>
        <taxon>Eukaryota</taxon>
        <taxon>Viridiplantae</taxon>
        <taxon>Streptophyta</taxon>
        <taxon>Embryophyta</taxon>
        <taxon>Tracheophyta</taxon>
        <taxon>Spermatophyta</taxon>
        <taxon>Magnoliopsida</taxon>
        <taxon>eudicotyledons</taxon>
        <taxon>Gunneridae</taxon>
        <taxon>Pentapetalae</taxon>
        <taxon>asterids</taxon>
        <taxon>campanulids</taxon>
        <taxon>Apiales</taxon>
        <taxon>Apiaceae</taxon>
        <taxon>Apioideae</taxon>
        <taxon>Scandiceae</taxon>
        <taxon>Daucinae</taxon>
        <taxon>Daucus</taxon>
        <taxon>Daucus sect. Daucus</taxon>
    </lineage>
</organism>
<dbReference type="InterPro" id="IPR003959">
    <property type="entry name" value="ATPase_AAA_core"/>
</dbReference>
<proteinExistence type="inferred from homology"/>
<dbReference type="InterPro" id="IPR037219">
    <property type="entry name" value="Peptidase_M41-like"/>
</dbReference>
<evidence type="ECO:0000256" key="6">
    <source>
        <dbReference type="ARBA" id="ARBA00022692"/>
    </source>
</evidence>
<dbReference type="InterPro" id="IPR027417">
    <property type="entry name" value="P-loop_NTPase"/>
</dbReference>
<reference evidence="21" key="1">
    <citation type="journal article" date="2016" name="Nat. Genet.">
        <title>A high-quality carrot genome assembly provides new insights into carotenoid accumulation and asterid genome evolution.</title>
        <authorList>
            <person name="Iorizzo M."/>
            <person name="Ellison S."/>
            <person name="Senalik D."/>
            <person name="Zeng P."/>
            <person name="Satapoomin P."/>
            <person name="Huang J."/>
            <person name="Bowman M."/>
            <person name="Iovene M."/>
            <person name="Sanseverino W."/>
            <person name="Cavagnaro P."/>
            <person name="Yildiz M."/>
            <person name="Macko-Podgorni A."/>
            <person name="Moranska E."/>
            <person name="Grzebelus E."/>
            <person name="Grzebelus D."/>
            <person name="Ashrafi H."/>
            <person name="Zheng Z."/>
            <person name="Cheng S."/>
            <person name="Spooner D."/>
            <person name="Van Deynze A."/>
            <person name="Simon P."/>
        </authorList>
    </citation>
    <scope>NUCLEOTIDE SEQUENCE [LARGE SCALE GENOMIC DNA]</scope>
    <source>
        <tissue evidence="21">Leaf</tissue>
    </source>
</reference>
<evidence type="ECO:0000256" key="16">
    <source>
        <dbReference type="ARBA" id="ARBA00023136"/>
    </source>
</evidence>
<dbReference type="NCBIfam" id="TIGR01241">
    <property type="entry name" value="FtsH_fam"/>
    <property type="match status" value="1"/>
</dbReference>
<evidence type="ECO:0000256" key="7">
    <source>
        <dbReference type="ARBA" id="ARBA00022723"/>
    </source>
</evidence>
<evidence type="ECO:0000313" key="23">
    <source>
        <dbReference type="Proteomes" id="UP000077755"/>
    </source>
</evidence>
<keyword evidence="7" id="KW-0479">Metal-binding</keyword>
<dbReference type="InterPro" id="IPR000642">
    <property type="entry name" value="Peptidase_M41"/>
</dbReference>
<keyword evidence="23" id="KW-1185">Reference proteome</keyword>
<feature type="coiled-coil region" evidence="18">
    <location>
        <begin position="714"/>
        <end position="751"/>
    </location>
</feature>
<dbReference type="GO" id="GO:0046872">
    <property type="term" value="F:metal ion binding"/>
    <property type="evidence" value="ECO:0007669"/>
    <property type="project" value="UniProtKB-KW"/>
</dbReference>
<keyword evidence="11" id="KW-0067">ATP-binding</keyword>
<dbReference type="STRING" id="79200.A0A162AJ75"/>
<evidence type="ECO:0000256" key="18">
    <source>
        <dbReference type="SAM" id="Coils"/>
    </source>
</evidence>
<evidence type="ECO:0000256" key="1">
    <source>
        <dbReference type="ARBA" id="ARBA00001947"/>
    </source>
</evidence>
<dbReference type="Pfam" id="PF00004">
    <property type="entry name" value="AAA"/>
    <property type="match status" value="1"/>
</dbReference>
<evidence type="ECO:0000256" key="19">
    <source>
        <dbReference type="SAM" id="Phobius"/>
    </source>
</evidence>
<evidence type="ECO:0000313" key="22">
    <source>
        <dbReference type="EMBL" id="WOG92799.1"/>
    </source>
</evidence>
<dbReference type="Proteomes" id="UP000077755">
    <property type="component" value="Chromosome 3"/>
</dbReference>
<dbReference type="SUPFAM" id="SSF52540">
    <property type="entry name" value="P-loop containing nucleoside triphosphate hydrolases"/>
    <property type="match status" value="1"/>
</dbReference>
<dbReference type="GO" id="GO:0004176">
    <property type="term" value="F:ATP-dependent peptidase activity"/>
    <property type="evidence" value="ECO:0007669"/>
    <property type="project" value="InterPro"/>
</dbReference>
<dbReference type="InterPro" id="IPR005936">
    <property type="entry name" value="FtsH"/>
</dbReference>
<dbReference type="InterPro" id="IPR041569">
    <property type="entry name" value="AAA_lid_3"/>
</dbReference>
<protein>
    <recommendedName>
        <fullName evidence="17">ATP-dependent zinc metalloprotease FTSH, chloroplastic</fullName>
    </recommendedName>
</protein>
<keyword evidence="13 19" id="KW-1133">Transmembrane helix</keyword>
<keyword evidence="15" id="KW-0496">Mitochondrion</keyword>
<keyword evidence="5" id="KW-0645">Protease</keyword>
<accession>A0A162AJ75</accession>
<dbReference type="HAMAP" id="MF_01458">
    <property type="entry name" value="FtsH"/>
    <property type="match status" value="1"/>
</dbReference>
<dbReference type="CDD" id="cd19501">
    <property type="entry name" value="RecA-like_FtsH"/>
    <property type="match status" value="1"/>
</dbReference>
<dbReference type="InterPro" id="IPR003960">
    <property type="entry name" value="ATPase_AAA_CS"/>
</dbReference>
<dbReference type="GO" id="GO:0005524">
    <property type="term" value="F:ATP binding"/>
    <property type="evidence" value="ECO:0007669"/>
    <property type="project" value="UniProtKB-KW"/>
</dbReference>
<evidence type="ECO:0000256" key="15">
    <source>
        <dbReference type="ARBA" id="ARBA00023128"/>
    </source>
</evidence>
<dbReference type="Pfam" id="PF01434">
    <property type="entry name" value="Peptidase_M41"/>
    <property type="match status" value="1"/>
</dbReference>
<dbReference type="GO" id="GO:0045037">
    <property type="term" value="P:protein import into chloroplast stroma"/>
    <property type="evidence" value="ECO:0007669"/>
    <property type="project" value="TreeGrafter"/>
</dbReference>
<dbReference type="AlphaFoldDB" id="A0A162AJ75"/>
<feature type="domain" description="AAA+ ATPase" evidence="20">
    <location>
        <begin position="367"/>
        <end position="502"/>
    </location>
</feature>
<dbReference type="KEGG" id="dcr:108214538"/>
<evidence type="ECO:0000259" key="20">
    <source>
        <dbReference type="SMART" id="SM00382"/>
    </source>
</evidence>
<evidence type="ECO:0000256" key="3">
    <source>
        <dbReference type="ARBA" id="ARBA00010044"/>
    </source>
</evidence>
<evidence type="ECO:0000256" key="11">
    <source>
        <dbReference type="ARBA" id="ARBA00022840"/>
    </source>
</evidence>
<evidence type="ECO:0000256" key="10">
    <source>
        <dbReference type="ARBA" id="ARBA00022833"/>
    </source>
</evidence>
<dbReference type="PANTHER" id="PTHR23076:SF97">
    <property type="entry name" value="ATP-DEPENDENT ZINC METALLOPROTEASE YME1L1"/>
    <property type="match status" value="1"/>
</dbReference>
<dbReference type="FunFam" id="1.20.58.760:FF:000002">
    <property type="entry name" value="ATP-dependent zinc metalloprotease FtsH"/>
    <property type="match status" value="1"/>
</dbReference>
<gene>
    <name evidence="21" type="ORF">DCAR_010617</name>
    <name evidence="22" type="ORF">DCAR_0312075</name>
</gene>
<keyword evidence="6 19" id="KW-0812">Transmembrane</keyword>
<dbReference type="EMBL" id="CP093345">
    <property type="protein sequence ID" value="WOG92799.1"/>
    <property type="molecule type" value="Genomic_DNA"/>
</dbReference>
<keyword evidence="12" id="KW-0809">Transit peptide</keyword>
<evidence type="ECO:0000256" key="12">
    <source>
        <dbReference type="ARBA" id="ARBA00022946"/>
    </source>
</evidence>
<dbReference type="SUPFAM" id="SSF140990">
    <property type="entry name" value="FtsH protease domain-like"/>
    <property type="match status" value="1"/>
</dbReference>
<dbReference type="OrthoDB" id="1413014at2759"/>
<evidence type="ECO:0000256" key="4">
    <source>
        <dbReference type="ARBA" id="ARBA00010550"/>
    </source>
</evidence>